<evidence type="ECO:0000313" key="2">
    <source>
        <dbReference type="Proteomes" id="UP001078443"/>
    </source>
</evidence>
<proteinExistence type="predicted"/>
<gene>
    <name evidence="1" type="ORF">OW763_08920</name>
</gene>
<evidence type="ECO:0000313" key="1">
    <source>
        <dbReference type="EMBL" id="MCY6484459.1"/>
    </source>
</evidence>
<sequence length="84" mass="9388">MMYGNLELEHVITDVEENYKGKIIGYKLEDGTVISKYEAIQLSKQGAIAGVTLEMLEKRAGDLQSLSTEDINVNLWNLDVLEQG</sequence>
<dbReference type="RefSeq" id="WP_268040759.1">
    <property type="nucleotide sequence ID" value="NZ_JAPQER010000003.1"/>
</dbReference>
<dbReference type="InterPro" id="IPR024997">
    <property type="entry name" value="DUF3892"/>
</dbReference>
<comment type="caution">
    <text evidence="1">The sequence shown here is derived from an EMBL/GenBank/DDBJ whole genome shotgun (WGS) entry which is preliminary data.</text>
</comment>
<name>A0ABT4CZP9_9CLOT</name>
<protein>
    <submittedName>
        <fullName evidence="1">DUF3892 domain-containing protein</fullName>
    </submittedName>
</protein>
<dbReference type="EMBL" id="JAPQER010000003">
    <property type="protein sequence ID" value="MCY6484459.1"/>
    <property type="molecule type" value="Genomic_DNA"/>
</dbReference>
<dbReference type="Pfam" id="PF13031">
    <property type="entry name" value="DUF3892"/>
    <property type="match status" value="1"/>
</dbReference>
<dbReference type="Proteomes" id="UP001078443">
    <property type="component" value="Unassembled WGS sequence"/>
</dbReference>
<keyword evidence="2" id="KW-1185">Reference proteome</keyword>
<accession>A0ABT4CZP9</accession>
<organism evidence="1 2">
    <name type="scientific">Clostridium aestuarii</name>
    <dbReference type="NCBI Taxonomy" id="338193"/>
    <lineage>
        <taxon>Bacteria</taxon>
        <taxon>Bacillati</taxon>
        <taxon>Bacillota</taxon>
        <taxon>Clostridia</taxon>
        <taxon>Eubacteriales</taxon>
        <taxon>Clostridiaceae</taxon>
        <taxon>Clostridium</taxon>
    </lineage>
</organism>
<reference evidence="1" key="1">
    <citation type="submission" date="2022-12" db="EMBL/GenBank/DDBJ databases">
        <authorList>
            <person name="Wang J."/>
        </authorList>
    </citation>
    <scope>NUCLEOTIDE SEQUENCE</scope>
    <source>
        <strain evidence="1">HY-45-18</strain>
    </source>
</reference>